<proteinExistence type="inferred from homology"/>
<dbReference type="GO" id="GO:0004140">
    <property type="term" value="F:dephospho-CoA kinase activity"/>
    <property type="evidence" value="ECO:0007669"/>
    <property type="project" value="InterPro"/>
</dbReference>
<reference evidence="3 4" key="1">
    <citation type="journal article" date="2011" name="Proc. Natl. Acad. Sci. U.S.A.">
        <title>Evolutionary erosion of yeast sex chromosomes by mating-type switching accidents.</title>
        <authorList>
            <person name="Gordon J.L."/>
            <person name="Armisen D."/>
            <person name="Proux-Wera E."/>
            <person name="Oheigeartaigh S.S."/>
            <person name="Byrne K.P."/>
            <person name="Wolfe K.H."/>
        </authorList>
    </citation>
    <scope>NUCLEOTIDE SEQUENCE [LARGE SCALE GENOMIC DNA]</scope>
    <source>
        <strain evidence="4">ATCC 24235 / CBS 4417 / NBRC 1672 / NRRL Y-8282 / UCD 70-5</strain>
    </source>
</reference>
<evidence type="ECO:0000256" key="1">
    <source>
        <dbReference type="ARBA" id="ARBA00022741"/>
    </source>
</evidence>
<dbReference type="InterPro" id="IPR001977">
    <property type="entry name" value="Depp_CoAkinase"/>
</dbReference>
<evidence type="ECO:0000313" key="3">
    <source>
        <dbReference type="EMBL" id="CCE65454.1"/>
    </source>
</evidence>
<keyword evidence="4" id="KW-1185">Reference proteome</keyword>
<dbReference type="STRING" id="1071381.G8BZX6"/>
<dbReference type="NCBIfam" id="TIGR00152">
    <property type="entry name" value="dephospho-CoA kinase"/>
    <property type="match status" value="1"/>
</dbReference>
<dbReference type="SUPFAM" id="SSF52540">
    <property type="entry name" value="P-loop containing nucleoside triphosphate hydrolases"/>
    <property type="match status" value="1"/>
</dbReference>
<dbReference type="OrthoDB" id="247245at2759"/>
<dbReference type="GO" id="GO:0031315">
    <property type="term" value="C:extrinsic component of mitochondrial outer membrane"/>
    <property type="evidence" value="ECO:0007669"/>
    <property type="project" value="EnsemblFungi"/>
</dbReference>
<dbReference type="GO" id="GO:1990143">
    <property type="term" value="C:CoA-synthesizing protein complex"/>
    <property type="evidence" value="ECO:0007669"/>
    <property type="project" value="EnsemblFungi"/>
</dbReference>
<dbReference type="HOGENOM" id="CLU_057180_0_1_1"/>
<dbReference type="PANTHER" id="PTHR10695:SF46">
    <property type="entry name" value="BIFUNCTIONAL COENZYME A SYNTHASE-RELATED"/>
    <property type="match status" value="1"/>
</dbReference>
<protein>
    <recommendedName>
        <fullName evidence="5">Dephospho-CoA kinase</fullName>
    </recommendedName>
</protein>
<dbReference type="RefSeq" id="XP_003687888.1">
    <property type="nucleotide sequence ID" value="XM_003687840.1"/>
</dbReference>
<dbReference type="PROSITE" id="PS51219">
    <property type="entry name" value="DPCK"/>
    <property type="match status" value="1"/>
</dbReference>
<gene>
    <name evidence="3" type="primary">TPHA0L00970</name>
    <name evidence="3" type="ordered locus">TPHA_0L00970</name>
</gene>
<dbReference type="GO" id="GO:0015937">
    <property type="term" value="P:coenzyme A biosynthetic process"/>
    <property type="evidence" value="ECO:0007669"/>
    <property type="project" value="EnsemblFungi"/>
</dbReference>
<organism evidence="3 4">
    <name type="scientific">Tetrapisispora phaffii (strain ATCC 24235 / CBS 4417 / NBRC 1672 / NRRL Y-8282 / UCD 70-5)</name>
    <name type="common">Yeast</name>
    <name type="synonym">Fabospora phaffii</name>
    <dbReference type="NCBI Taxonomy" id="1071381"/>
    <lineage>
        <taxon>Eukaryota</taxon>
        <taxon>Fungi</taxon>
        <taxon>Dikarya</taxon>
        <taxon>Ascomycota</taxon>
        <taxon>Saccharomycotina</taxon>
        <taxon>Saccharomycetes</taxon>
        <taxon>Saccharomycetales</taxon>
        <taxon>Saccharomycetaceae</taxon>
        <taxon>Tetrapisispora</taxon>
    </lineage>
</organism>
<evidence type="ECO:0000256" key="2">
    <source>
        <dbReference type="ARBA" id="ARBA00022840"/>
    </source>
</evidence>
<dbReference type="EMBL" id="HE612867">
    <property type="protein sequence ID" value="CCE65454.1"/>
    <property type="molecule type" value="Genomic_DNA"/>
</dbReference>
<name>G8BZX6_TETPH</name>
<dbReference type="InterPro" id="IPR027417">
    <property type="entry name" value="P-loop_NTPase"/>
</dbReference>
<dbReference type="OMA" id="CQMDIEQ"/>
<sequence length="245" mass="27364">MLIVGLTGGIASGKSTVSRRLKEHYKITVIDADQIARDIVMPGESAYKKIVEHFQENIPDLLLNDKQLNRAALGQWVFGNADELKVLNGITHPSIRLQIFKSILLCYLKGYKMCVLDVPLLFEANLDAFCGITISVICTSELQIERLQSRNPGLSIEEVHNRLNSQMSLEDRIARSDYILENNASLAALYDQIDLLVTKITPTSMRTVLEYIPPLAFISAAATVCSKKITIGWRESHKPPQAKLK</sequence>
<evidence type="ECO:0000313" key="4">
    <source>
        <dbReference type="Proteomes" id="UP000005666"/>
    </source>
</evidence>
<dbReference type="AlphaFoldDB" id="G8BZX6"/>
<evidence type="ECO:0008006" key="5">
    <source>
        <dbReference type="Google" id="ProtNLM"/>
    </source>
</evidence>
<dbReference type="PANTHER" id="PTHR10695">
    <property type="entry name" value="DEPHOSPHO-COA KINASE-RELATED"/>
    <property type="match status" value="1"/>
</dbReference>
<dbReference type="GO" id="GO:0005524">
    <property type="term" value="F:ATP binding"/>
    <property type="evidence" value="ECO:0007669"/>
    <property type="project" value="UniProtKB-KW"/>
</dbReference>
<accession>G8BZX6</accession>
<dbReference type="GO" id="GO:0005811">
    <property type="term" value="C:lipid droplet"/>
    <property type="evidence" value="ECO:0007669"/>
    <property type="project" value="EnsemblFungi"/>
</dbReference>
<keyword evidence="1" id="KW-0547">Nucleotide-binding</keyword>
<dbReference type="Proteomes" id="UP000005666">
    <property type="component" value="Chromosome 12"/>
</dbReference>
<dbReference type="CDD" id="cd02022">
    <property type="entry name" value="DPCK"/>
    <property type="match status" value="1"/>
</dbReference>
<dbReference type="Pfam" id="PF01121">
    <property type="entry name" value="CoaE"/>
    <property type="match status" value="1"/>
</dbReference>
<dbReference type="eggNOG" id="KOG3220">
    <property type="taxonomic scope" value="Eukaryota"/>
</dbReference>
<dbReference type="Gene3D" id="3.40.50.300">
    <property type="entry name" value="P-loop containing nucleotide triphosphate hydrolases"/>
    <property type="match status" value="1"/>
</dbReference>
<keyword evidence="2" id="KW-0067">ATP-binding</keyword>
<dbReference type="GeneID" id="11531618"/>
<dbReference type="KEGG" id="tpf:TPHA_0L00970"/>
<dbReference type="HAMAP" id="MF_00376">
    <property type="entry name" value="Dephospho_CoA_kinase"/>
    <property type="match status" value="1"/>
</dbReference>